<keyword evidence="8" id="KW-0675">Receptor</keyword>
<protein>
    <submittedName>
        <fullName evidence="10">Receptor-like kinase TMK4</fullName>
    </submittedName>
</protein>
<dbReference type="InterPro" id="IPR032675">
    <property type="entry name" value="LRR_dom_sf"/>
</dbReference>
<evidence type="ECO:0000256" key="8">
    <source>
        <dbReference type="ARBA" id="ARBA00023170"/>
    </source>
</evidence>
<keyword evidence="2" id="KW-0433">Leucine-rich repeat</keyword>
<keyword evidence="6" id="KW-1133">Transmembrane helix</keyword>
<comment type="caution">
    <text evidence="10">The sequence shown here is derived from an EMBL/GenBank/DDBJ whole genome shotgun (WGS) entry which is preliminary data.</text>
</comment>
<keyword evidence="5" id="KW-0677">Repeat</keyword>
<dbReference type="PANTHER" id="PTHR47986">
    <property type="entry name" value="OSJNBA0070M12.3 PROTEIN"/>
    <property type="match status" value="1"/>
</dbReference>
<dbReference type="EMBL" id="PQIB02000012">
    <property type="protein sequence ID" value="RLM78112.1"/>
    <property type="molecule type" value="Genomic_DNA"/>
</dbReference>
<evidence type="ECO:0000313" key="10">
    <source>
        <dbReference type="EMBL" id="RLM78112.1"/>
    </source>
</evidence>
<accession>A0A3L6QEG5</accession>
<evidence type="ECO:0000256" key="4">
    <source>
        <dbReference type="ARBA" id="ARBA00022729"/>
    </source>
</evidence>
<keyword evidence="11" id="KW-1185">Reference proteome</keyword>
<evidence type="ECO:0000256" key="7">
    <source>
        <dbReference type="ARBA" id="ARBA00023136"/>
    </source>
</evidence>
<evidence type="ECO:0000256" key="2">
    <source>
        <dbReference type="ARBA" id="ARBA00022614"/>
    </source>
</evidence>
<keyword evidence="3" id="KW-0812">Transmembrane</keyword>
<comment type="subcellular location">
    <subcellularLocation>
        <location evidence="1">Membrane</location>
        <topology evidence="1">Single-pass membrane protein</topology>
    </subcellularLocation>
</comment>
<organism evidence="10 11">
    <name type="scientific">Panicum miliaceum</name>
    <name type="common">Proso millet</name>
    <name type="synonym">Broomcorn millet</name>
    <dbReference type="NCBI Taxonomy" id="4540"/>
    <lineage>
        <taxon>Eukaryota</taxon>
        <taxon>Viridiplantae</taxon>
        <taxon>Streptophyta</taxon>
        <taxon>Embryophyta</taxon>
        <taxon>Tracheophyta</taxon>
        <taxon>Spermatophyta</taxon>
        <taxon>Magnoliopsida</taxon>
        <taxon>Liliopsida</taxon>
        <taxon>Poales</taxon>
        <taxon>Poaceae</taxon>
        <taxon>PACMAD clade</taxon>
        <taxon>Panicoideae</taxon>
        <taxon>Panicodae</taxon>
        <taxon>Paniceae</taxon>
        <taxon>Panicinae</taxon>
        <taxon>Panicum</taxon>
        <taxon>Panicum sect. Panicum</taxon>
    </lineage>
</organism>
<evidence type="ECO:0000256" key="1">
    <source>
        <dbReference type="ARBA" id="ARBA00004167"/>
    </source>
</evidence>
<evidence type="ECO:0000256" key="9">
    <source>
        <dbReference type="ARBA" id="ARBA00023180"/>
    </source>
</evidence>
<dbReference type="SUPFAM" id="SSF52058">
    <property type="entry name" value="L domain-like"/>
    <property type="match status" value="1"/>
</dbReference>
<keyword evidence="9" id="KW-0325">Glycoprotein</keyword>
<keyword evidence="7" id="KW-0472">Membrane</keyword>
<reference evidence="11" key="1">
    <citation type="journal article" date="2019" name="Nat. Commun.">
        <title>The genome of broomcorn millet.</title>
        <authorList>
            <person name="Zou C."/>
            <person name="Miki D."/>
            <person name="Li D."/>
            <person name="Tang Q."/>
            <person name="Xiao L."/>
            <person name="Rajput S."/>
            <person name="Deng P."/>
            <person name="Jia W."/>
            <person name="Huang R."/>
            <person name="Zhang M."/>
            <person name="Sun Y."/>
            <person name="Hu J."/>
            <person name="Fu X."/>
            <person name="Schnable P.S."/>
            <person name="Li F."/>
            <person name="Zhang H."/>
            <person name="Feng B."/>
            <person name="Zhu X."/>
            <person name="Liu R."/>
            <person name="Schnable J.C."/>
            <person name="Zhu J.-K."/>
            <person name="Zhang H."/>
        </authorList>
    </citation>
    <scope>NUCLEOTIDE SEQUENCE [LARGE SCALE GENOMIC DNA]</scope>
</reference>
<gene>
    <name evidence="10" type="ORF">C2845_PM12G19200</name>
</gene>
<dbReference type="STRING" id="4540.A0A3L6QEG5"/>
<dbReference type="OrthoDB" id="676979at2759"/>
<dbReference type="AlphaFoldDB" id="A0A3L6QEG5"/>
<evidence type="ECO:0000313" key="11">
    <source>
        <dbReference type="Proteomes" id="UP000275267"/>
    </source>
</evidence>
<sequence length="129" mass="14544">MASLRRLVLTGNAFTTVPYDFFHELTSPMISKMDNLRMGLWLIPNAIADCTRLQIFSASNISLTGALHVALTNLKSLTMLWLSYNYLRGNLPAWLAELSSLEIIGLDNHMSNVKLLEKIDIFALFKTLK</sequence>
<evidence type="ECO:0000256" key="5">
    <source>
        <dbReference type="ARBA" id="ARBA00022737"/>
    </source>
</evidence>
<proteinExistence type="predicted"/>
<dbReference type="InterPro" id="IPR052422">
    <property type="entry name" value="Auxin_Ser/Thr_Kinase"/>
</dbReference>
<name>A0A3L6QEG5_PANMI</name>
<evidence type="ECO:0000256" key="6">
    <source>
        <dbReference type="ARBA" id="ARBA00022989"/>
    </source>
</evidence>
<dbReference type="Gene3D" id="3.80.10.10">
    <property type="entry name" value="Ribonuclease Inhibitor"/>
    <property type="match status" value="1"/>
</dbReference>
<dbReference type="Proteomes" id="UP000275267">
    <property type="component" value="Unassembled WGS sequence"/>
</dbReference>
<keyword evidence="4" id="KW-0732">Signal</keyword>
<evidence type="ECO:0000256" key="3">
    <source>
        <dbReference type="ARBA" id="ARBA00022692"/>
    </source>
</evidence>
<dbReference type="PANTHER" id="PTHR47986:SF34">
    <property type="entry name" value="RECEPTOR-LIKE KINASE TMK2"/>
    <property type="match status" value="1"/>
</dbReference>
<dbReference type="InterPro" id="IPR001611">
    <property type="entry name" value="Leu-rich_rpt"/>
</dbReference>
<dbReference type="GO" id="GO:0016020">
    <property type="term" value="C:membrane"/>
    <property type="evidence" value="ECO:0007669"/>
    <property type="project" value="UniProtKB-SubCell"/>
</dbReference>
<dbReference type="GO" id="GO:0016301">
    <property type="term" value="F:kinase activity"/>
    <property type="evidence" value="ECO:0007669"/>
    <property type="project" value="UniProtKB-KW"/>
</dbReference>
<dbReference type="Pfam" id="PF00560">
    <property type="entry name" value="LRR_1"/>
    <property type="match status" value="1"/>
</dbReference>